<keyword evidence="5" id="KW-1185">Reference proteome</keyword>
<evidence type="ECO:0000313" key="4">
    <source>
        <dbReference type="EMBL" id="GFH48146.1"/>
    </source>
</evidence>
<dbReference type="AlphaFoldDB" id="A0AAD3CLI2"/>
<feature type="compositionally biased region" description="Basic and acidic residues" evidence="3">
    <location>
        <begin position="286"/>
        <end position="296"/>
    </location>
</feature>
<name>A0AAD3CLI2_9STRA</name>
<dbReference type="Pfam" id="PF04752">
    <property type="entry name" value="ChaC"/>
    <property type="match status" value="1"/>
</dbReference>
<dbReference type="Proteomes" id="UP001054902">
    <property type="component" value="Unassembled WGS sequence"/>
</dbReference>
<accession>A0AAD3CLI2</accession>
<gene>
    <name evidence="4" type="ORF">CTEN210_04622</name>
</gene>
<keyword evidence="2" id="KW-0456">Lyase</keyword>
<dbReference type="EC" id="4.3.2.7" evidence="1"/>
<dbReference type="InterPro" id="IPR013024">
    <property type="entry name" value="GGCT-like"/>
</dbReference>
<reference evidence="4 5" key="1">
    <citation type="journal article" date="2021" name="Sci. Rep.">
        <title>The genome of the diatom Chaetoceros tenuissimus carries an ancient integrated fragment of an extant virus.</title>
        <authorList>
            <person name="Hongo Y."/>
            <person name="Kimura K."/>
            <person name="Takaki Y."/>
            <person name="Yoshida Y."/>
            <person name="Baba S."/>
            <person name="Kobayashi G."/>
            <person name="Nagasaki K."/>
            <person name="Hano T."/>
            <person name="Tomaru Y."/>
        </authorList>
    </citation>
    <scope>NUCLEOTIDE SEQUENCE [LARGE SCALE GENOMIC DNA]</scope>
    <source>
        <strain evidence="4 5">NIES-3715</strain>
    </source>
</reference>
<evidence type="ECO:0000313" key="5">
    <source>
        <dbReference type="Proteomes" id="UP001054902"/>
    </source>
</evidence>
<protein>
    <recommendedName>
        <fullName evidence="1">glutathione-specific gamma-glutamylcyclotransferase</fullName>
        <ecNumber evidence="1">4.3.2.7</ecNumber>
    </recommendedName>
</protein>
<proteinExistence type="predicted"/>
<dbReference type="CDD" id="cd06661">
    <property type="entry name" value="GGCT_like"/>
    <property type="match status" value="1"/>
</dbReference>
<dbReference type="GO" id="GO:0006751">
    <property type="term" value="P:glutathione catabolic process"/>
    <property type="evidence" value="ECO:0007669"/>
    <property type="project" value="InterPro"/>
</dbReference>
<dbReference type="SUPFAM" id="SSF110857">
    <property type="entry name" value="Gamma-glutamyl cyclotransferase-like"/>
    <property type="match status" value="1"/>
</dbReference>
<dbReference type="InterPro" id="IPR036568">
    <property type="entry name" value="GGCT-like_sf"/>
</dbReference>
<evidence type="ECO:0000256" key="1">
    <source>
        <dbReference type="ARBA" id="ARBA00012344"/>
    </source>
</evidence>
<evidence type="ECO:0000256" key="3">
    <source>
        <dbReference type="SAM" id="MobiDB-lite"/>
    </source>
</evidence>
<dbReference type="GO" id="GO:0061928">
    <property type="term" value="F:glutathione specific gamma-glutamylcyclotransferase activity"/>
    <property type="evidence" value="ECO:0007669"/>
    <property type="project" value="UniProtKB-EC"/>
</dbReference>
<comment type="caution">
    <text evidence="4">The sequence shown here is derived from an EMBL/GenBank/DDBJ whole genome shotgun (WGS) entry which is preliminary data.</text>
</comment>
<organism evidence="4 5">
    <name type="scientific">Chaetoceros tenuissimus</name>
    <dbReference type="NCBI Taxonomy" id="426638"/>
    <lineage>
        <taxon>Eukaryota</taxon>
        <taxon>Sar</taxon>
        <taxon>Stramenopiles</taxon>
        <taxon>Ochrophyta</taxon>
        <taxon>Bacillariophyta</taxon>
        <taxon>Coscinodiscophyceae</taxon>
        <taxon>Chaetocerotophycidae</taxon>
        <taxon>Chaetocerotales</taxon>
        <taxon>Chaetocerotaceae</taxon>
        <taxon>Chaetoceros</taxon>
    </lineage>
</organism>
<dbReference type="Gene3D" id="3.10.490.10">
    <property type="entry name" value="Gamma-glutamyl cyclotransferase-like"/>
    <property type="match status" value="1"/>
</dbReference>
<evidence type="ECO:0000256" key="2">
    <source>
        <dbReference type="ARBA" id="ARBA00023239"/>
    </source>
</evidence>
<dbReference type="InterPro" id="IPR006840">
    <property type="entry name" value="ChaC"/>
</dbReference>
<feature type="region of interest" description="Disordered" evidence="3">
    <location>
        <begin position="270"/>
        <end position="296"/>
    </location>
</feature>
<sequence>MSASVNPPKIRHFIFGYGSLVCSKSRKITAPTLTKPAHPVVINHLRRTWTARVPHRGDKIREDLDQLKGQTAMGIEIAQNHNCTGVLIEVDDDQLAQFDEREKGYNRVEIDLHQIFDTDHLKRNEEDHDNVEHSHDVLKVAHAKRKSMNGSIQNDANIDQERDEYDKYKVWVYVPKNGGTGADHEYPIMQSYVDIIMRGCLSIGKDFAMQFLQSTHGWWHDKTNHPESEVPEYLWIDDRHEPFYIRADEEWSSEMKHMLDEMLKEIHPEPFEKRRHLTTLSSESSSTEHSKTESSH</sequence>
<dbReference type="EMBL" id="BLLK01000027">
    <property type="protein sequence ID" value="GFH48146.1"/>
    <property type="molecule type" value="Genomic_DNA"/>
</dbReference>